<keyword evidence="6" id="KW-0503">Monooxygenase</keyword>
<dbReference type="PANTHER" id="PTHR11473">
    <property type="entry name" value="AROMATIC AMINO ACID HYDROXYLASE"/>
    <property type="match status" value="1"/>
</dbReference>
<accession>A0A7V5RNW2</accession>
<evidence type="ECO:0000256" key="4">
    <source>
        <dbReference type="ARBA" id="ARBA00023002"/>
    </source>
</evidence>
<comment type="similarity">
    <text evidence="2">Belongs to the biopterin-dependent aromatic amino acid hydroxylase family.</text>
</comment>
<keyword evidence="5 7" id="KW-0408">Iron</keyword>
<evidence type="ECO:0000259" key="8">
    <source>
        <dbReference type="PROSITE" id="PS51410"/>
    </source>
</evidence>
<dbReference type="GO" id="GO:0016714">
    <property type="term" value="F:oxidoreductase activity, acting on paired donors, with incorporation or reduction of molecular oxygen, reduced pteridine as one donor, and incorporation of one atom of oxygen"/>
    <property type="evidence" value="ECO:0007669"/>
    <property type="project" value="InterPro"/>
</dbReference>
<dbReference type="InterPro" id="IPR019774">
    <property type="entry name" value="Aromatic-AA_hydroxylase_C"/>
</dbReference>
<evidence type="ECO:0000256" key="1">
    <source>
        <dbReference type="ARBA" id="ARBA00001954"/>
    </source>
</evidence>
<keyword evidence="4" id="KW-0560">Oxidoreductase</keyword>
<evidence type="ECO:0000256" key="6">
    <source>
        <dbReference type="ARBA" id="ARBA00023033"/>
    </source>
</evidence>
<organism evidence="9">
    <name type="scientific">Caldithrix abyssi</name>
    <dbReference type="NCBI Taxonomy" id="187145"/>
    <lineage>
        <taxon>Bacteria</taxon>
        <taxon>Pseudomonadati</taxon>
        <taxon>Calditrichota</taxon>
        <taxon>Calditrichia</taxon>
        <taxon>Calditrichales</taxon>
        <taxon>Calditrichaceae</taxon>
        <taxon>Caldithrix</taxon>
    </lineage>
</organism>
<feature type="binding site" evidence="7">
    <location>
        <position position="177"/>
    </location>
    <ligand>
        <name>Fe cation</name>
        <dbReference type="ChEBI" id="CHEBI:24875"/>
    </ligand>
</feature>
<dbReference type="Pfam" id="PF00351">
    <property type="entry name" value="Biopterin_H"/>
    <property type="match status" value="2"/>
</dbReference>
<feature type="binding site" evidence="7">
    <location>
        <position position="172"/>
    </location>
    <ligand>
        <name>Fe cation</name>
        <dbReference type="ChEBI" id="CHEBI:24875"/>
    </ligand>
</feature>
<sequence length="631" mass="71159">MESAARGSGKKRLQLAAFIAERQFVGRGIRAAIKTNIETRGKNMIQSHEELLQSIPNHLRHFIVDQHYERYTPQDHALWRYIMRRNLDFLSEKAHPAYVAGLVKTGISIEYIPNVFEMNEALSKIGWKAVIVDGFLPPAVFMEFQLHRILVISADMRTIEHALYTPAPDIVHEAAGHAPIIADPEYARFLQHFGYIGTKAFSSRQDHEVYEAIRHLSIIKEYPGTPREEIEKAETTLKEKLEANKHPSEASLLSRLHWWTVEYGLIGTTEDYKIYGAGILSSVGESRHCLSDKVKKIPLSVQAADYNYDITREQPQLFVCRDWAHLMDVLEEFADGMAFRRGGAYGLALAREAVSPSTVVLSSGLQVSGKLREYSANGQGVSYFKMSGPVSLSFEDRQLEGHGTEYHTEGYSTPVGLWKGVDGDPSLLSPDRLEQYGLKKGRPASIRFESGVVVRGTLKEARFRNDRLILICWTECTVTDGDGAILFRPEWGDFDMAVGAEIPSVFAGTADKQKHNVFPPKSDRVAIPIEYDEKARRLHGYYREVRQQREEGNTDRARLTAIAETLDRDYDGEWLLRLELLELLPATETGVRNRIEKALAEIARKSPEKNELIEAGQRLYISPAAGSKSDV</sequence>
<dbReference type="AlphaFoldDB" id="A0A7V5RNW2"/>
<evidence type="ECO:0000313" key="9">
    <source>
        <dbReference type="EMBL" id="HHM01936.1"/>
    </source>
</evidence>
<name>A0A7V5RNW2_CALAY</name>
<feature type="domain" description="Biopterin-dependent aromatic amino acid hydroxylase family profile" evidence="8">
    <location>
        <begin position="71"/>
        <end position="385"/>
    </location>
</feature>
<evidence type="ECO:0000256" key="3">
    <source>
        <dbReference type="ARBA" id="ARBA00022723"/>
    </source>
</evidence>
<dbReference type="Proteomes" id="UP000885771">
    <property type="component" value="Unassembled WGS sequence"/>
</dbReference>
<dbReference type="SUPFAM" id="SSF56534">
    <property type="entry name" value="Aromatic aminoacid monoxygenases, catalytic and oligomerization domains"/>
    <property type="match status" value="1"/>
</dbReference>
<dbReference type="Gene3D" id="1.10.800.10">
    <property type="entry name" value="Aromatic amino acid hydroxylase"/>
    <property type="match status" value="1"/>
</dbReference>
<dbReference type="PROSITE" id="PS51410">
    <property type="entry name" value="BH4_AAA_HYDROXYL_2"/>
    <property type="match status" value="1"/>
</dbReference>
<dbReference type="GO" id="GO:0005506">
    <property type="term" value="F:iron ion binding"/>
    <property type="evidence" value="ECO:0007669"/>
    <property type="project" value="InterPro"/>
</dbReference>
<dbReference type="GO" id="GO:0009072">
    <property type="term" value="P:aromatic amino acid metabolic process"/>
    <property type="evidence" value="ECO:0007669"/>
    <property type="project" value="InterPro"/>
</dbReference>
<dbReference type="NCBIfam" id="NF010657">
    <property type="entry name" value="PRK14056.1"/>
    <property type="match status" value="1"/>
</dbReference>
<comment type="caution">
    <text evidence="9">The sequence shown here is derived from an EMBL/GenBank/DDBJ whole genome shotgun (WGS) entry which is preliminary data.</text>
</comment>
<dbReference type="PANTHER" id="PTHR11473:SF24">
    <property type="entry name" value="PHENYLALANINE-4-HYDROXYLASE"/>
    <property type="match status" value="1"/>
</dbReference>
<evidence type="ECO:0000256" key="2">
    <source>
        <dbReference type="ARBA" id="ARBA00009712"/>
    </source>
</evidence>
<dbReference type="EMBL" id="DRLI01000111">
    <property type="protein sequence ID" value="HHM01936.1"/>
    <property type="molecule type" value="Genomic_DNA"/>
</dbReference>
<comment type="cofactor">
    <cofactor evidence="1 7">
        <name>Fe(2+)</name>
        <dbReference type="ChEBI" id="CHEBI:29033"/>
    </cofactor>
</comment>
<proteinExistence type="inferred from homology"/>
<gene>
    <name evidence="9" type="ORF">ENJ15_02920</name>
</gene>
<protein>
    <submittedName>
        <fullName evidence="9">Aromatic amino acid hydroxylase</fullName>
    </submittedName>
</protein>
<dbReference type="InterPro" id="IPR036329">
    <property type="entry name" value="Aro-AA_hydroxylase_C_sf"/>
</dbReference>
<evidence type="ECO:0000256" key="5">
    <source>
        <dbReference type="ARBA" id="ARBA00023004"/>
    </source>
</evidence>
<keyword evidence="3 7" id="KW-0479">Metal-binding</keyword>
<reference evidence="9" key="1">
    <citation type="journal article" date="2020" name="mSystems">
        <title>Genome- and Community-Level Interaction Insights into Carbon Utilization and Element Cycling Functions of Hydrothermarchaeota in Hydrothermal Sediment.</title>
        <authorList>
            <person name="Zhou Z."/>
            <person name="Liu Y."/>
            <person name="Xu W."/>
            <person name="Pan J."/>
            <person name="Luo Z.H."/>
            <person name="Li M."/>
        </authorList>
    </citation>
    <scope>NUCLEOTIDE SEQUENCE [LARGE SCALE GENOMIC DNA]</scope>
    <source>
        <strain evidence="9">HyVt-460</strain>
    </source>
</reference>
<feature type="binding site" evidence="7">
    <location>
        <position position="262"/>
    </location>
    <ligand>
        <name>Fe cation</name>
        <dbReference type="ChEBI" id="CHEBI:24875"/>
    </ligand>
</feature>
<dbReference type="InterPro" id="IPR036951">
    <property type="entry name" value="ArAA_hydroxylase_sf"/>
</dbReference>
<evidence type="ECO:0000256" key="7">
    <source>
        <dbReference type="PIRSR" id="PIRSR601273-2"/>
    </source>
</evidence>
<dbReference type="InterPro" id="IPR001273">
    <property type="entry name" value="ArAA_hydroxylase"/>
</dbReference>